<dbReference type="HOGENOM" id="CLU_041022_0_0_6"/>
<reference key="2">
    <citation type="submission" date="2011-03" db="EMBL/GenBank/DDBJ databases">
        <title>Complete Genome Sequence of a beneficial plant roots-associated bacterium Pseudomonas brassicacearum.</title>
        <authorList>
            <person name="Ortet P."/>
            <person name="Barakat M."/>
            <person name="Lalaouna D."/>
            <person name="Fochesato S."/>
            <person name="Barbe V."/>
            <person name="Santaella C."/>
            <person name="Heulin T."/>
            <person name="Achouak W."/>
        </authorList>
    </citation>
    <scope>NUCLEOTIDE SEQUENCE</scope>
    <source>
        <strain>NFM421</strain>
    </source>
</reference>
<dbReference type="KEGG" id="pba:PSEBR_a3846"/>
<organism evidence="2 3">
    <name type="scientific">Pseudomonas brassicacearum (strain NFM421)</name>
    <dbReference type="NCBI Taxonomy" id="994484"/>
    <lineage>
        <taxon>Bacteria</taxon>
        <taxon>Pseudomonadati</taxon>
        <taxon>Pseudomonadota</taxon>
        <taxon>Gammaproteobacteria</taxon>
        <taxon>Pseudomonadales</taxon>
        <taxon>Pseudomonadaceae</taxon>
        <taxon>Pseudomonas</taxon>
    </lineage>
</organism>
<name>F2KJK7_PSEBN</name>
<proteinExistence type="predicted"/>
<sequence>MNDLAQENPINDDEAEPVISGSEVALEVEEVEGGIEVEIEGPPLHLIASALSRFVHKVHDIEESAKNCIPQARKAYIRRAKELQSTFLSAQEVLDSDCSAEEKLVAARNLRTMLRLAKRLSNDATIVTLERSLFIGLFTCFDKFVGELMEGVYSIRSDLFKGVGAQFSVCDVLEYPSLDEFKSAVLEKEIETVRRKSYGEQFKEFEKRFGFETLTKFDSWPAFIEASQRRNLFTHCDGVISQQYLKVCTEAGYKPAKEDIVGSQLEIGAKYFYQTCHLVMEVGVMLGHTIWRKMLPDERRQADSELNSLIYDYLHLGQYHKAAALCRFAQKMPKISEDLMDRMFTLNHAIAVRQMNGAAAAKKILEKKDWSAVIYDFRLARAVLVEDYVSAKEYMLKIGKAGEVVVEEAYHDWPLFKDFRETPEFLEGYEEVFGYKYLSKLSEIVSDAQVVAEQHAAEEEQKEKEKEKESAVEADLVMDVDSGFSDKS</sequence>
<evidence type="ECO:0000313" key="2">
    <source>
        <dbReference type="EMBL" id="AEA70233.1"/>
    </source>
</evidence>
<dbReference type="Proteomes" id="UP000006692">
    <property type="component" value="Chromosome"/>
</dbReference>
<keyword evidence="1" id="KW-0175">Coiled coil</keyword>
<dbReference type="STRING" id="994484.PSEBR_a3846"/>
<evidence type="ECO:0000313" key="3">
    <source>
        <dbReference type="Proteomes" id="UP000006692"/>
    </source>
</evidence>
<evidence type="ECO:0000256" key="1">
    <source>
        <dbReference type="SAM" id="Coils"/>
    </source>
</evidence>
<gene>
    <name evidence="2" type="ORF">PSEBR_a3846</name>
</gene>
<protein>
    <submittedName>
        <fullName evidence="2">Uncharacterized protein</fullName>
    </submittedName>
</protein>
<reference evidence="2 3" key="1">
    <citation type="journal article" date="2011" name="J. Bacteriol.">
        <title>Complete genome sequence of a beneficial plant root-associated bacterium, Pseudomonas brassicacearum.</title>
        <authorList>
            <person name="Ortet P."/>
            <person name="Barakat M."/>
            <person name="Lalaouna D."/>
            <person name="Fochesato S."/>
            <person name="Barbe V."/>
            <person name="Vacherie B."/>
            <person name="Santaella C."/>
            <person name="Heulin T."/>
            <person name="Achouak W."/>
        </authorList>
    </citation>
    <scope>NUCLEOTIDE SEQUENCE [LARGE SCALE GENOMIC DNA]</scope>
    <source>
        <strain evidence="2 3">NFM421</strain>
    </source>
</reference>
<dbReference type="EMBL" id="CP002585">
    <property type="protein sequence ID" value="AEA70233.1"/>
    <property type="molecule type" value="Genomic_DNA"/>
</dbReference>
<feature type="coiled-coil region" evidence="1">
    <location>
        <begin position="448"/>
        <end position="475"/>
    </location>
</feature>
<dbReference type="AlphaFoldDB" id="F2KJK7"/>
<accession>F2KJK7</accession>